<dbReference type="AlphaFoldDB" id="A0A922SB90"/>
<evidence type="ECO:0000313" key="1">
    <source>
        <dbReference type="EMBL" id="KAH9630753.1"/>
    </source>
</evidence>
<sequence>MISRSSCSSPNDNYRSIIITSNCLKGNKEIPTNITMSVDGERFDDVGAERTVTCSTVLAAEQVGESSPAADIDLCEQLIDSNKCTFANVLLRSKENKDENEQG</sequence>
<accession>A0A922SB90</accession>
<comment type="caution">
    <text evidence="1">The sequence shown here is derived from an EMBL/GenBank/DDBJ whole genome shotgun (WGS) entry which is preliminary data.</text>
</comment>
<protein>
    <submittedName>
        <fullName evidence="1">Uncharacterized protein</fullName>
    </submittedName>
</protein>
<proteinExistence type="predicted"/>
<dbReference type="EMBL" id="JACEFF010000811">
    <property type="protein sequence ID" value="KAH9630753.1"/>
    <property type="molecule type" value="Genomic_DNA"/>
</dbReference>
<dbReference type="Proteomes" id="UP000814243">
    <property type="component" value="Unassembled WGS sequence"/>
</dbReference>
<organism evidence="1 2">
    <name type="scientific">Spodoptera exigua</name>
    <name type="common">Beet armyworm</name>
    <name type="synonym">Noctua fulgens</name>
    <dbReference type="NCBI Taxonomy" id="7107"/>
    <lineage>
        <taxon>Eukaryota</taxon>
        <taxon>Metazoa</taxon>
        <taxon>Ecdysozoa</taxon>
        <taxon>Arthropoda</taxon>
        <taxon>Hexapoda</taxon>
        <taxon>Insecta</taxon>
        <taxon>Pterygota</taxon>
        <taxon>Neoptera</taxon>
        <taxon>Endopterygota</taxon>
        <taxon>Lepidoptera</taxon>
        <taxon>Glossata</taxon>
        <taxon>Ditrysia</taxon>
        <taxon>Noctuoidea</taxon>
        <taxon>Noctuidae</taxon>
        <taxon>Amphipyrinae</taxon>
        <taxon>Spodoptera</taxon>
    </lineage>
</organism>
<reference evidence="1" key="1">
    <citation type="journal article" date="2021" name="G3 (Bethesda)">
        <title>Genome and transcriptome analysis of the beet armyworm Spodoptera exigua reveals targets for pest control. .</title>
        <authorList>
            <person name="Simon S."/>
            <person name="Breeschoten T."/>
            <person name="Jansen H.J."/>
            <person name="Dirks R.P."/>
            <person name="Schranz M.E."/>
            <person name="Ros V.I.D."/>
        </authorList>
    </citation>
    <scope>NUCLEOTIDE SEQUENCE</scope>
    <source>
        <strain evidence="1">TB_SE_WUR_2020</strain>
    </source>
</reference>
<gene>
    <name evidence="1" type="ORF">HF086_013418</name>
</gene>
<name>A0A922SB90_SPOEX</name>
<evidence type="ECO:0000313" key="2">
    <source>
        <dbReference type="Proteomes" id="UP000814243"/>
    </source>
</evidence>